<evidence type="ECO:0000256" key="1">
    <source>
        <dbReference type="SAM" id="MobiDB-lite"/>
    </source>
</evidence>
<gene>
    <name evidence="2" type="ORF">BUALT_Bualt16G0068600</name>
</gene>
<evidence type="ECO:0000313" key="3">
    <source>
        <dbReference type="Proteomes" id="UP000826271"/>
    </source>
</evidence>
<comment type="caution">
    <text evidence="2">The sequence shown here is derived from an EMBL/GenBank/DDBJ whole genome shotgun (WGS) entry which is preliminary data.</text>
</comment>
<organism evidence="2 3">
    <name type="scientific">Buddleja alternifolia</name>
    <dbReference type="NCBI Taxonomy" id="168488"/>
    <lineage>
        <taxon>Eukaryota</taxon>
        <taxon>Viridiplantae</taxon>
        <taxon>Streptophyta</taxon>
        <taxon>Embryophyta</taxon>
        <taxon>Tracheophyta</taxon>
        <taxon>Spermatophyta</taxon>
        <taxon>Magnoliopsida</taxon>
        <taxon>eudicotyledons</taxon>
        <taxon>Gunneridae</taxon>
        <taxon>Pentapetalae</taxon>
        <taxon>asterids</taxon>
        <taxon>lamiids</taxon>
        <taxon>Lamiales</taxon>
        <taxon>Scrophulariaceae</taxon>
        <taxon>Buddlejeae</taxon>
        <taxon>Buddleja</taxon>
    </lineage>
</organism>
<sequence length="649" mass="69097">MAKFTPQEVSALQGGGNASAREIYLKEWDLQRNSLPDGSNIERLRDFIKHVYVDRRYTGERNLEKPPRAKMGESGDFNGNRRIDTYQGGSRSPPYEDTFERRHNDRRSPGGRSPGYDQEIRQNSDYKRSPVHAEVVNDWRREDRFGNGRSSEDRCSDGGSKLEVRSPDSQKESDISSPPVVRPVRDILGDNISPLRVIEPPKPIVGKSTDGSVHSRRTESSSSLASSDGKPSEMKVEASFIDFDSVPEPPITVNVPRTQQEATDASAVQLTASSNDNWANFDSLHEVKVYTAASNSMESVLSELSVPAPTSGPSGGSQNSSFGSSFGSIAPLSVLSPSGAPATAIVSPPQLANVGGSLLPNAPAGGQWPNMKPQQHSVFPGGIGQPVPQLAASAIDGSLSNKVCPVIVIFFPFSFDLLKEVINLNFKQPWNPLVGPNAHGSPGASSVQVGRAEIQPAMGSSFGSATESSLDPKSVGRKALPEDLFTVNYPYTPSPVSGWYSGSPYVAGVPMQYNMPTGSWAVPNFQPVSRSANPFDFGGEPASAQASKFPTMTSLQGALPNAGTPFGLVRGNPSFLPQSVRTQAPAYPSAISPSSYVGQEIAGSMAPRPLGLAGFSLEESAFVSLHQNHQHSAPAAPSNFTSAGGNPFG</sequence>
<dbReference type="PANTHER" id="PTHR46085:SF3">
    <property type="entry name" value="ARF GTPASE ACTIVATING PROTEIN"/>
    <property type="match status" value="1"/>
</dbReference>
<feature type="compositionally biased region" description="Basic and acidic residues" evidence="1">
    <location>
        <begin position="62"/>
        <end position="84"/>
    </location>
</feature>
<feature type="compositionally biased region" description="Basic and acidic residues" evidence="1">
    <location>
        <begin position="98"/>
        <end position="108"/>
    </location>
</feature>
<dbReference type="PANTHER" id="PTHR46085">
    <property type="entry name" value="ARFGAP/RECO-RELATED"/>
    <property type="match status" value="1"/>
</dbReference>
<dbReference type="GO" id="GO:0005096">
    <property type="term" value="F:GTPase activator activity"/>
    <property type="evidence" value="ECO:0007669"/>
    <property type="project" value="InterPro"/>
</dbReference>
<feature type="compositionally biased region" description="Basic and acidic residues" evidence="1">
    <location>
        <begin position="118"/>
        <end position="128"/>
    </location>
</feature>
<feature type="region of interest" description="Disordered" evidence="1">
    <location>
        <begin position="62"/>
        <end position="233"/>
    </location>
</feature>
<evidence type="ECO:0000313" key="2">
    <source>
        <dbReference type="EMBL" id="KAG8367406.1"/>
    </source>
</evidence>
<accession>A0AAV6W7H1</accession>
<feature type="compositionally biased region" description="Polar residues" evidence="1">
    <location>
        <begin position="638"/>
        <end position="649"/>
    </location>
</feature>
<dbReference type="InterPro" id="IPR038508">
    <property type="entry name" value="ArfGAP_dom_sf"/>
</dbReference>
<proteinExistence type="predicted"/>
<reference evidence="2" key="1">
    <citation type="submission" date="2019-10" db="EMBL/GenBank/DDBJ databases">
        <authorList>
            <person name="Zhang R."/>
            <person name="Pan Y."/>
            <person name="Wang J."/>
            <person name="Ma R."/>
            <person name="Yu S."/>
        </authorList>
    </citation>
    <scope>NUCLEOTIDE SEQUENCE</scope>
    <source>
        <strain evidence="2">LA-IB0</strain>
        <tissue evidence="2">Leaf</tissue>
    </source>
</reference>
<dbReference type="AlphaFoldDB" id="A0AAV6W7H1"/>
<feature type="compositionally biased region" description="Low complexity" evidence="1">
    <location>
        <begin position="220"/>
        <end position="229"/>
    </location>
</feature>
<name>A0AAV6W7H1_9LAMI</name>
<evidence type="ECO:0008006" key="4">
    <source>
        <dbReference type="Google" id="ProtNLM"/>
    </source>
</evidence>
<dbReference type="Proteomes" id="UP000826271">
    <property type="component" value="Unassembled WGS sequence"/>
</dbReference>
<feature type="compositionally biased region" description="Basic and acidic residues" evidence="1">
    <location>
        <begin position="135"/>
        <end position="174"/>
    </location>
</feature>
<dbReference type="EMBL" id="WHWC01000016">
    <property type="protein sequence ID" value="KAG8367406.1"/>
    <property type="molecule type" value="Genomic_DNA"/>
</dbReference>
<keyword evidence="3" id="KW-1185">Reference proteome</keyword>
<feature type="region of interest" description="Disordered" evidence="1">
    <location>
        <begin position="626"/>
        <end position="649"/>
    </location>
</feature>
<dbReference type="InterPro" id="IPR044820">
    <property type="entry name" value="AGD14-like"/>
</dbReference>
<protein>
    <recommendedName>
        <fullName evidence="4">ADP-ribosylation factor GTPase-activating protein AGD14</fullName>
    </recommendedName>
</protein>
<dbReference type="Gene3D" id="1.10.220.150">
    <property type="entry name" value="Arf GTPase activating protein"/>
    <property type="match status" value="1"/>
</dbReference>